<dbReference type="Gene3D" id="3.20.10.10">
    <property type="entry name" value="D-amino Acid Aminotransferase, subunit A, domain 2"/>
    <property type="match status" value="1"/>
</dbReference>
<sequence>STCPINGDWTSGGLIPYGNIEISPAAGVLNYGQGVFEGMKAYHSAKNRIVLFRPDMNGKRIASSSKRLCMPELQTDYFVNAVEKVVHDNMDFIPPHGKGGLYIRPIVWGTAPILGVAPSSEYTFMIYTAPVGSYFKGNIKPLNLIASEFYHRAAPKGIGNVKAIGNYSASLRPVIEAKAQGFDEVLYLKADDERLVEEVGSANIFMRKGNQLVTPKLSGSILPGVTRKSIIQLAQDQLGLNVEEGDLLLKDIFSADEVFCTGTAVVVTPVGQVTFQGETHTINDGNMGDAATKLRKTLLGIQLEEIDDPYGWVHEVNII</sequence>
<dbReference type="InterPro" id="IPR043132">
    <property type="entry name" value="BCAT-like_C"/>
</dbReference>
<proteinExistence type="inferred from homology"/>
<dbReference type="PANTHER" id="PTHR42825">
    <property type="entry name" value="AMINO ACID AMINOTRANSFERASE"/>
    <property type="match status" value="1"/>
</dbReference>
<dbReference type="InterPro" id="IPR018300">
    <property type="entry name" value="Aminotrans_IV_CS"/>
</dbReference>
<organism evidence="6">
    <name type="scientific">marine metagenome</name>
    <dbReference type="NCBI Taxonomy" id="408172"/>
    <lineage>
        <taxon>unclassified sequences</taxon>
        <taxon>metagenomes</taxon>
        <taxon>ecological metagenomes</taxon>
    </lineage>
</organism>
<dbReference type="Gene3D" id="3.30.470.10">
    <property type="match status" value="1"/>
</dbReference>
<evidence type="ECO:0000256" key="5">
    <source>
        <dbReference type="ARBA" id="ARBA00022898"/>
    </source>
</evidence>
<evidence type="ECO:0000313" key="6">
    <source>
        <dbReference type="EMBL" id="SVC94892.1"/>
    </source>
</evidence>
<keyword evidence="5" id="KW-0663">Pyridoxal phosphate</keyword>
<dbReference type="AlphaFoldDB" id="A0A382RCD2"/>
<reference evidence="6" key="1">
    <citation type="submission" date="2018-05" db="EMBL/GenBank/DDBJ databases">
        <authorList>
            <person name="Lanie J.A."/>
            <person name="Ng W.-L."/>
            <person name="Kazmierczak K.M."/>
            <person name="Andrzejewski T.M."/>
            <person name="Davidsen T.M."/>
            <person name="Wayne K.J."/>
            <person name="Tettelin H."/>
            <person name="Glass J.I."/>
            <person name="Rusch D."/>
            <person name="Podicherti R."/>
            <person name="Tsui H.-C.T."/>
            <person name="Winkler M.E."/>
        </authorList>
    </citation>
    <scope>NUCLEOTIDE SEQUENCE</scope>
</reference>
<dbReference type="EMBL" id="UINC01120419">
    <property type="protein sequence ID" value="SVC94892.1"/>
    <property type="molecule type" value="Genomic_DNA"/>
</dbReference>
<dbReference type="InterPro" id="IPR005786">
    <property type="entry name" value="B_amino_transII"/>
</dbReference>
<keyword evidence="3" id="KW-0032">Aminotransferase</keyword>
<name>A0A382RCD2_9ZZZZ</name>
<accession>A0A382RCD2</accession>
<dbReference type="InterPro" id="IPR001544">
    <property type="entry name" value="Aminotrans_IV"/>
</dbReference>
<dbReference type="NCBIfam" id="NF009897">
    <property type="entry name" value="PRK13357.1"/>
    <property type="match status" value="1"/>
</dbReference>
<evidence type="ECO:0000256" key="2">
    <source>
        <dbReference type="ARBA" id="ARBA00009320"/>
    </source>
</evidence>
<dbReference type="Pfam" id="PF01063">
    <property type="entry name" value="Aminotran_4"/>
    <property type="match status" value="1"/>
</dbReference>
<evidence type="ECO:0008006" key="7">
    <source>
        <dbReference type="Google" id="ProtNLM"/>
    </source>
</evidence>
<keyword evidence="4" id="KW-0808">Transferase</keyword>
<dbReference type="CDD" id="cd01557">
    <property type="entry name" value="BCAT_beta_family"/>
    <property type="match status" value="1"/>
</dbReference>
<evidence type="ECO:0000256" key="3">
    <source>
        <dbReference type="ARBA" id="ARBA00022576"/>
    </source>
</evidence>
<dbReference type="InterPro" id="IPR036038">
    <property type="entry name" value="Aminotransferase-like"/>
</dbReference>
<protein>
    <recommendedName>
        <fullName evidence="7">Branched-chain-amino-acid transaminase</fullName>
    </recommendedName>
</protein>
<comment type="similarity">
    <text evidence="2">Belongs to the class-IV pyridoxal-phosphate-dependent aminotransferase family.</text>
</comment>
<dbReference type="InterPro" id="IPR043131">
    <property type="entry name" value="BCAT-like_N"/>
</dbReference>
<dbReference type="PIRSF" id="PIRSF006468">
    <property type="entry name" value="BCAT1"/>
    <property type="match status" value="1"/>
</dbReference>
<dbReference type="PROSITE" id="PS00770">
    <property type="entry name" value="AA_TRANSFER_CLASS_4"/>
    <property type="match status" value="1"/>
</dbReference>
<comment type="cofactor">
    <cofactor evidence="1">
        <name>pyridoxal 5'-phosphate</name>
        <dbReference type="ChEBI" id="CHEBI:597326"/>
    </cofactor>
</comment>
<dbReference type="InterPro" id="IPR033939">
    <property type="entry name" value="BCAT_family"/>
</dbReference>
<dbReference type="GO" id="GO:0009081">
    <property type="term" value="P:branched-chain amino acid metabolic process"/>
    <property type="evidence" value="ECO:0007669"/>
    <property type="project" value="InterPro"/>
</dbReference>
<dbReference type="NCBIfam" id="TIGR01123">
    <property type="entry name" value="ilvE_II"/>
    <property type="match status" value="1"/>
</dbReference>
<dbReference type="GO" id="GO:0004084">
    <property type="term" value="F:branched-chain-amino-acid transaminase activity"/>
    <property type="evidence" value="ECO:0007669"/>
    <property type="project" value="InterPro"/>
</dbReference>
<dbReference type="PANTHER" id="PTHR42825:SF2">
    <property type="entry name" value="BRANCHED-CHAIN-AMINO-ACID AMINOTRANSFERASE 3, CHLOROPLASTIC-RELATED"/>
    <property type="match status" value="1"/>
</dbReference>
<dbReference type="SUPFAM" id="SSF56752">
    <property type="entry name" value="D-aminoacid aminotransferase-like PLP-dependent enzymes"/>
    <property type="match status" value="1"/>
</dbReference>
<evidence type="ECO:0000256" key="4">
    <source>
        <dbReference type="ARBA" id="ARBA00022679"/>
    </source>
</evidence>
<evidence type="ECO:0000256" key="1">
    <source>
        <dbReference type="ARBA" id="ARBA00001933"/>
    </source>
</evidence>
<gene>
    <name evidence="6" type="ORF">METZ01_LOCUS347746</name>
</gene>
<feature type="non-terminal residue" evidence="6">
    <location>
        <position position="1"/>
    </location>
</feature>